<feature type="region of interest" description="Disordered" evidence="1">
    <location>
        <begin position="47"/>
        <end position="103"/>
    </location>
</feature>
<feature type="compositionally biased region" description="Polar residues" evidence="1">
    <location>
        <begin position="61"/>
        <end position="89"/>
    </location>
</feature>
<keyword evidence="3" id="KW-1185">Reference proteome</keyword>
<reference evidence="2" key="1">
    <citation type="submission" date="2021-02" db="EMBL/GenBank/DDBJ databases">
        <authorList>
            <person name="Bekaert M."/>
        </authorList>
    </citation>
    <scope>NUCLEOTIDE SEQUENCE</scope>
    <source>
        <strain evidence="2">IoA-00</strain>
    </source>
</reference>
<name>A0A7R8CN88_LEPSM</name>
<dbReference type="EMBL" id="HG994581">
    <property type="protein sequence ID" value="CAF2873241.1"/>
    <property type="molecule type" value="Genomic_DNA"/>
</dbReference>
<dbReference type="AlphaFoldDB" id="A0A7R8CN88"/>
<accession>A0A7R8CN88</accession>
<evidence type="ECO:0000256" key="1">
    <source>
        <dbReference type="SAM" id="MobiDB-lite"/>
    </source>
</evidence>
<evidence type="ECO:0000313" key="3">
    <source>
        <dbReference type="Proteomes" id="UP000675881"/>
    </source>
</evidence>
<dbReference type="Proteomes" id="UP000675881">
    <property type="component" value="Chromosome 2"/>
</dbReference>
<protein>
    <submittedName>
        <fullName evidence="2">(salmon louse) hypothetical protein</fullName>
    </submittedName>
</protein>
<evidence type="ECO:0000313" key="2">
    <source>
        <dbReference type="EMBL" id="CAF2873241.1"/>
    </source>
</evidence>
<gene>
    <name evidence="2" type="ORF">LSAA_6354</name>
</gene>
<proteinExistence type="predicted"/>
<sequence>MLDQSSVVIAIGDAVELLLPCTDRRVSPNIRRSHLIKGKGLLIGKWMTSNQHKKGNERRSLSTSPKRLTQDQSLSASQMGNFNDTSSPAQKVHQTEALTKNRGSKSLSCFEFQTIELEL</sequence>
<organism evidence="2 3">
    <name type="scientific">Lepeophtheirus salmonis</name>
    <name type="common">Salmon louse</name>
    <name type="synonym">Caligus salmonis</name>
    <dbReference type="NCBI Taxonomy" id="72036"/>
    <lineage>
        <taxon>Eukaryota</taxon>
        <taxon>Metazoa</taxon>
        <taxon>Ecdysozoa</taxon>
        <taxon>Arthropoda</taxon>
        <taxon>Crustacea</taxon>
        <taxon>Multicrustacea</taxon>
        <taxon>Hexanauplia</taxon>
        <taxon>Copepoda</taxon>
        <taxon>Siphonostomatoida</taxon>
        <taxon>Caligidae</taxon>
        <taxon>Lepeophtheirus</taxon>
    </lineage>
</organism>